<feature type="transmembrane region" description="Helical" evidence="5">
    <location>
        <begin position="1184"/>
        <end position="1210"/>
    </location>
</feature>
<keyword evidence="5" id="KW-0812">Transmembrane</keyword>
<dbReference type="SUPFAM" id="SSF47336">
    <property type="entry name" value="ACP-like"/>
    <property type="match status" value="1"/>
</dbReference>
<sequence>MYSCDACSPAGHPVVLGCRHRGFSRARTGVCVTSFHPDPSTRSAGSTVAPAIVRPLPAAPTPGHEQGVLDAGHLVHPERTLIDILLATAEEHPTALALEDAAGALSYRRLVRLVNDQAVRLSRAGVRRGDTVGIRIPSGTRDLYLSILATLTVGAAYVPVDADDPEERARLVFGEARVVGVIGDGGLFTVRDGLDAGVLTERPLAAEEDPSLAHWGEPMPGPHDDAWIIFTSGSTGVPKGVAVTHRSAAAFVDAEAGLFLAGEPIGPGDRVLAGLSVAFDASCEEMWLAWRNGACLVPAPRSLVRSGADLGPWLIAHGITVVSTVPTLAALWPEEALENVRLVIFGGEACPPELAARISARGREVWNTYGPTEATVVACGALLDGSDPVRIGLPLDGWSLAVVDPAGQRVRAGETGELIIGGVGLARYLDATQDAVKYAPHAGLGWERAYRSGDLVRFDPAGLVFVGRADDQIKLGGRRIELGEIDAALQALSGVAGAAAVVQTTPAGNQVLVGYLALADEAAGSFDLPAATAALRVALPAALVPLLTVVESIPTRTSGKVDRAALPWPLPGLAGAETAGADALSPTAAWLAGHWAAILGVPVADADSDFFAYGGGSLSAAQFVSAIRERHPNTRISDIYDHPRIGSLADELDGRTPTVARATRQVLPTPARTGLLQGLLSVPLHLLVGAKWLVYLAAANNLLAAAGASFAPTVSWWAVLAGFVLLVTPLGKMGISVAAARLLLKGVKPGNYPRGGSVHLRLWLAEQVATFVDAASLAGAPWISYYARLLGATIAPGVDLHSVPPVTGLLSIGERAAIEPEVDLAGYWLDGDTLRIGRVRIGAEAVIGSRSTLLGGAKIGDGAEIEPGSAVFGRVPRGERWAGSPATRVGSARRAWPAERPANARRWLLAYGAGSVGLTAIPTVAVLLGVLIVGVVIGDAGTLGAAAARAALAVPPAVLAAGALYAGTVIGAVRLLGLGLTEGHHPVRSRVGWQVWMTERLLDGARTLLFPLYASLLTPVWLRLLGAKVGPGVEASTVLLVPSLTTIAPGAFLADDTMVACYELGGGWMRIGRAKIGRRAFLGNSGIAGPGRTVPRDGLVAVLSSTPRKAKRGSSWLGNPPTRLRRRVTDIDEARTFHPPARLVLARSLWEVLRLVPVFASAWIALSLLVVLEVLWLFGGPGLALLLSGFVLIGAGAVAAALTTAAKWLLVGRIRASEHPLWSSFIWRNEVSDTFVEMVARPWFAQNAAGTPWLALWLRSLGATIGRGVWCESYWLPEADLVTLAAGSSVNRGCVVQTHLFHDRIMQLDTVHIGAGGTLGPNSVILPAARIDDHATVGPGSLVMRGERVPTDSLWSGNPIAPWHRPPWKT</sequence>
<dbReference type="Proteomes" id="UP000237340">
    <property type="component" value="Unassembled WGS sequence"/>
</dbReference>
<feature type="transmembrane region" description="Helical" evidence="5">
    <location>
        <begin position="908"/>
        <end position="937"/>
    </location>
</feature>
<comment type="caution">
    <text evidence="7">The sequence shown here is derived from an EMBL/GenBank/DDBJ whole genome shotgun (WGS) entry which is preliminary data.</text>
</comment>
<keyword evidence="1" id="KW-0596">Phosphopantetheine</keyword>
<reference evidence="7 8" key="1">
    <citation type="submission" date="2018-01" db="EMBL/GenBank/DDBJ databases">
        <title>Cryobacterium sp. nov., from glaciers in China.</title>
        <authorList>
            <person name="Liu Q."/>
            <person name="Xin Y.-H."/>
        </authorList>
    </citation>
    <scope>NUCLEOTIDE SEQUENCE [LARGE SCALE GENOMIC DNA]</scope>
    <source>
        <strain evidence="7 8">TMN-42</strain>
    </source>
</reference>
<dbReference type="Gene3D" id="3.30.300.30">
    <property type="match status" value="1"/>
</dbReference>
<dbReference type="NCBIfam" id="TIGR02353">
    <property type="entry name" value="NRPS_term_dom"/>
    <property type="match status" value="1"/>
</dbReference>
<dbReference type="SUPFAM" id="SSF56801">
    <property type="entry name" value="Acetyl-CoA synthetase-like"/>
    <property type="match status" value="1"/>
</dbReference>
<dbReference type="InterPro" id="IPR009081">
    <property type="entry name" value="PP-bd_ACP"/>
</dbReference>
<dbReference type="InterPro" id="IPR012728">
    <property type="entry name" value="Pls/PosA_C"/>
</dbReference>
<dbReference type="InterPro" id="IPR011004">
    <property type="entry name" value="Trimer_LpxA-like_sf"/>
</dbReference>
<dbReference type="PANTHER" id="PTHR45527:SF1">
    <property type="entry name" value="FATTY ACID SYNTHASE"/>
    <property type="match status" value="1"/>
</dbReference>
<keyword evidence="3" id="KW-0808">Transferase</keyword>
<evidence type="ECO:0000313" key="7">
    <source>
        <dbReference type="EMBL" id="POH70306.1"/>
    </source>
</evidence>
<keyword evidence="5" id="KW-0472">Membrane</keyword>
<dbReference type="InterPro" id="IPR020845">
    <property type="entry name" value="AMP-binding_CS"/>
</dbReference>
<dbReference type="InterPro" id="IPR020806">
    <property type="entry name" value="PKS_PP-bd"/>
</dbReference>
<dbReference type="SMART" id="SM00823">
    <property type="entry name" value="PKS_PP"/>
    <property type="match status" value="1"/>
</dbReference>
<dbReference type="PROSITE" id="PS50075">
    <property type="entry name" value="CARRIER"/>
    <property type="match status" value="1"/>
</dbReference>
<dbReference type="GO" id="GO:0005737">
    <property type="term" value="C:cytoplasm"/>
    <property type="evidence" value="ECO:0007669"/>
    <property type="project" value="TreeGrafter"/>
</dbReference>
<dbReference type="PROSITE" id="PS00455">
    <property type="entry name" value="AMP_BINDING"/>
    <property type="match status" value="1"/>
</dbReference>
<name>A0A2S3ZNH1_9MICO</name>
<evidence type="ECO:0000259" key="6">
    <source>
        <dbReference type="PROSITE" id="PS50075"/>
    </source>
</evidence>
<dbReference type="Gene3D" id="3.40.50.12780">
    <property type="entry name" value="N-terminal domain of ligase-like"/>
    <property type="match status" value="1"/>
</dbReference>
<dbReference type="Gene3D" id="1.10.1200.10">
    <property type="entry name" value="ACP-like"/>
    <property type="match status" value="1"/>
</dbReference>
<feature type="transmembrane region" description="Helical" evidence="5">
    <location>
        <begin position="1152"/>
        <end position="1178"/>
    </location>
</feature>
<dbReference type="Pfam" id="PF00501">
    <property type="entry name" value="AMP-binding"/>
    <property type="match status" value="1"/>
</dbReference>
<gene>
    <name evidence="7" type="ORF">C3B61_01445</name>
</gene>
<dbReference type="InterPro" id="IPR010071">
    <property type="entry name" value="AA_adenyl_dom"/>
</dbReference>
<dbReference type="GO" id="GO:0016740">
    <property type="term" value="F:transferase activity"/>
    <property type="evidence" value="ECO:0007669"/>
    <property type="project" value="UniProtKB-KW"/>
</dbReference>
<dbReference type="Gene3D" id="2.160.10.10">
    <property type="entry name" value="Hexapeptide repeat proteins"/>
    <property type="match status" value="2"/>
</dbReference>
<feature type="domain" description="Carrier" evidence="6">
    <location>
        <begin position="582"/>
        <end position="656"/>
    </location>
</feature>
<evidence type="ECO:0000256" key="3">
    <source>
        <dbReference type="ARBA" id="ARBA00022679"/>
    </source>
</evidence>
<dbReference type="GO" id="GO:0043041">
    <property type="term" value="P:amino acid activation for nonribosomal peptide biosynthetic process"/>
    <property type="evidence" value="ECO:0007669"/>
    <property type="project" value="TreeGrafter"/>
</dbReference>
<evidence type="ECO:0000256" key="5">
    <source>
        <dbReference type="SAM" id="Phobius"/>
    </source>
</evidence>
<dbReference type="NCBIfam" id="TIGR01733">
    <property type="entry name" value="AA-adenyl-dom"/>
    <property type="match status" value="1"/>
</dbReference>
<evidence type="ECO:0000256" key="2">
    <source>
        <dbReference type="ARBA" id="ARBA00022553"/>
    </source>
</evidence>
<dbReference type="Pfam" id="PF00550">
    <property type="entry name" value="PP-binding"/>
    <property type="match status" value="1"/>
</dbReference>
<dbReference type="InterPro" id="IPR000873">
    <property type="entry name" value="AMP-dep_synth/lig_dom"/>
</dbReference>
<evidence type="ECO:0000256" key="4">
    <source>
        <dbReference type="ARBA" id="ARBA00022737"/>
    </source>
</evidence>
<dbReference type="GO" id="GO:0044550">
    <property type="term" value="P:secondary metabolite biosynthetic process"/>
    <property type="evidence" value="ECO:0007669"/>
    <property type="project" value="TreeGrafter"/>
</dbReference>
<dbReference type="CDD" id="cd05930">
    <property type="entry name" value="A_NRPS"/>
    <property type="match status" value="1"/>
</dbReference>
<keyword evidence="5" id="KW-1133">Transmembrane helix</keyword>
<dbReference type="PROSITE" id="PS00101">
    <property type="entry name" value="HEXAPEP_TRANSFERASES"/>
    <property type="match status" value="1"/>
</dbReference>
<dbReference type="InterPro" id="IPR042099">
    <property type="entry name" value="ANL_N_sf"/>
</dbReference>
<dbReference type="SUPFAM" id="SSF51161">
    <property type="entry name" value="Trimeric LpxA-like enzymes"/>
    <property type="match status" value="3"/>
</dbReference>
<proteinExistence type="predicted"/>
<dbReference type="EMBL" id="PPXD01000001">
    <property type="protein sequence ID" value="POH70306.1"/>
    <property type="molecule type" value="Genomic_DNA"/>
</dbReference>
<protein>
    <submittedName>
        <fullName evidence="7">Amino acid adenylation protein</fullName>
    </submittedName>
</protein>
<keyword evidence="4" id="KW-0677">Repeat</keyword>
<keyword evidence="8" id="KW-1185">Reference proteome</keyword>
<accession>A0A2S3ZNH1</accession>
<dbReference type="PANTHER" id="PTHR45527">
    <property type="entry name" value="NONRIBOSOMAL PEPTIDE SYNTHETASE"/>
    <property type="match status" value="1"/>
</dbReference>
<dbReference type="InterPro" id="IPR018357">
    <property type="entry name" value="Hexapep_transf_CS"/>
</dbReference>
<evidence type="ECO:0000256" key="1">
    <source>
        <dbReference type="ARBA" id="ARBA00022450"/>
    </source>
</evidence>
<keyword evidence="2" id="KW-0597">Phosphoprotein</keyword>
<evidence type="ECO:0000313" key="8">
    <source>
        <dbReference type="Proteomes" id="UP000237340"/>
    </source>
</evidence>
<dbReference type="GO" id="GO:0031177">
    <property type="term" value="F:phosphopantetheine binding"/>
    <property type="evidence" value="ECO:0007669"/>
    <property type="project" value="InterPro"/>
</dbReference>
<dbReference type="InterPro" id="IPR036736">
    <property type="entry name" value="ACP-like_sf"/>
</dbReference>
<organism evidence="7 8">
    <name type="scientific">Cryobacterium zongtaii</name>
    <dbReference type="NCBI Taxonomy" id="1259217"/>
    <lineage>
        <taxon>Bacteria</taxon>
        <taxon>Bacillati</taxon>
        <taxon>Actinomycetota</taxon>
        <taxon>Actinomycetes</taxon>
        <taxon>Micrococcales</taxon>
        <taxon>Microbacteriaceae</taxon>
        <taxon>Cryobacterium</taxon>
    </lineage>
</organism>
<feature type="transmembrane region" description="Helical" evidence="5">
    <location>
        <begin position="957"/>
        <end position="980"/>
    </location>
</feature>
<dbReference type="InterPro" id="IPR045851">
    <property type="entry name" value="AMP-bd_C_sf"/>
</dbReference>